<sequence length="131" mass="14328">MNKAEERALAIIHNLPSPAVGFAWLGMCKSPTAFLKTWALGRTGRRLAMMAARDKKTASRCGLVVARHAVIAIIKMAKQIKSQGAQFIHHFVSFIVLLGLWAARAAAEEVSGVPLARQPKLNVEQEFQLPV</sequence>
<dbReference type="EMBL" id="JAFKMR010000018">
    <property type="protein sequence ID" value="MBN8744558.1"/>
    <property type="molecule type" value="Genomic_DNA"/>
</dbReference>
<name>A0A8I1MW07_THIA3</name>
<dbReference type="AlphaFoldDB" id="A0A8I1MW07"/>
<keyword evidence="1" id="KW-1133">Transmembrane helix</keyword>
<dbReference type="RefSeq" id="WP_276730508.1">
    <property type="nucleotide sequence ID" value="NZ_JAFKMR010000018.1"/>
</dbReference>
<dbReference type="Proteomes" id="UP000664800">
    <property type="component" value="Unassembled WGS sequence"/>
</dbReference>
<proteinExistence type="predicted"/>
<evidence type="ECO:0000313" key="3">
    <source>
        <dbReference type="Proteomes" id="UP000664800"/>
    </source>
</evidence>
<gene>
    <name evidence="2" type="ORF">J0I24_09645</name>
</gene>
<protein>
    <submittedName>
        <fullName evidence="2">Uncharacterized protein</fullName>
    </submittedName>
</protein>
<evidence type="ECO:0000256" key="1">
    <source>
        <dbReference type="SAM" id="Phobius"/>
    </source>
</evidence>
<feature type="transmembrane region" description="Helical" evidence="1">
    <location>
        <begin position="87"/>
        <end position="107"/>
    </location>
</feature>
<keyword evidence="1" id="KW-0812">Transmembrane</keyword>
<organism evidence="2 3">
    <name type="scientific">Thiomonas arsenitoxydans (strain DSM 22701 / CIP 110005 / 3As)</name>
    <dbReference type="NCBI Taxonomy" id="426114"/>
    <lineage>
        <taxon>Bacteria</taxon>
        <taxon>Pseudomonadati</taxon>
        <taxon>Pseudomonadota</taxon>
        <taxon>Betaproteobacteria</taxon>
        <taxon>Burkholderiales</taxon>
        <taxon>Thiomonas</taxon>
    </lineage>
</organism>
<evidence type="ECO:0000313" key="2">
    <source>
        <dbReference type="EMBL" id="MBN8744558.1"/>
    </source>
</evidence>
<reference evidence="2" key="1">
    <citation type="submission" date="2021-02" db="EMBL/GenBank/DDBJ databases">
        <title>Thiocyanate and organic carbon inputs drive convergent selection for specific autotrophic Afipia and Thiobacillus strains within complex microbiomes.</title>
        <authorList>
            <person name="Huddy R.J."/>
            <person name="Sachdeva R."/>
            <person name="Kadzinga F."/>
            <person name="Kantor R.S."/>
            <person name="Harrison S.T.L."/>
            <person name="Banfield J.F."/>
        </authorList>
    </citation>
    <scope>NUCLEOTIDE SEQUENCE</scope>
    <source>
        <strain evidence="2">SCN18_13_7_16_R3_B_64_19</strain>
    </source>
</reference>
<comment type="caution">
    <text evidence="2">The sequence shown here is derived from an EMBL/GenBank/DDBJ whole genome shotgun (WGS) entry which is preliminary data.</text>
</comment>
<accession>A0A8I1MW07</accession>
<keyword evidence="1" id="KW-0472">Membrane</keyword>